<dbReference type="Proteomes" id="UP000265515">
    <property type="component" value="Unassembled WGS sequence"/>
</dbReference>
<feature type="region of interest" description="Disordered" evidence="1">
    <location>
        <begin position="169"/>
        <end position="270"/>
    </location>
</feature>
<feature type="compositionally biased region" description="Low complexity" evidence="1">
    <location>
        <begin position="170"/>
        <end position="179"/>
    </location>
</feature>
<proteinExistence type="predicted"/>
<organism evidence="2 3">
    <name type="scientific">Chara braunii</name>
    <name type="common">Braun's stonewort</name>
    <dbReference type="NCBI Taxonomy" id="69332"/>
    <lineage>
        <taxon>Eukaryota</taxon>
        <taxon>Viridiplantae</taxon>
        <taxon>Streptophyta</taxon>
        <taxon>Charophyceae</taxon>
        <taxon>Charales</taxon>
        <taxon>Characeae</taxon>
        <taxon>Chara</taxon>
    </lineage>
</organism>
<keyword evidence="3" id="KW-1185">Reference proteome</keyword>
<dbReference type="Gramene" id="GBG82249">
    <property type="protein sequence ID" value="GBG82249"/>
    <property type="gene ID" value="CBR_g34532"/>
</dbReference>
<protein>
    <submittedName>
        <fullName evidence="2">Uncharacterized protein</fullName>
    </submittedName>
</protein>
<evidence type="ECO:0000313" key="3">
    <source>
        <dbReference type="Proteomes" id="UP000265515"/>
    </source>
</evidence>
<feature type="compositionally biased region" description="Basic and acidic residues" evidence="1">
    <location>
        <begin position="228"/>
        <end position="244"/>
    </location>
</feature>
<feature type="region of interest" description="Disordered" evidence="1">
    <location>
        <begin position="30"/>
        <end position="61"/>
    </location>
</feature>
<sequence length="357" mass="39007">MGKTQKSAVCFSPCMDGSSQEGELRLHIMPPQGAMGKSKGDSGSDDGGNGQKGRGHVPKSKRQCVEEVDVLFDEDFQVNEVTAIEAHRMRGGERDWVLGKMRLRGNRWWLSNNTAQRLLAGCRQEHSRSQGIVIADIGIHRQAGGAVQALLNVAWGTIVTAAEGACPDKAPVAQPQPRQAEPPQPQAAMGAPRTSSTAVATEGALARPTTTQFHASGSAAALGGGGGQERRCPLPRGENKRNAEGNDDDDEPLSNRRKTTRQDDEQEERSKLWVDCEAFWGRGPGKPLRDAVVYCTDYFIAITNGDARAEPPPMFIMPPRDLSRLNIDDLAQHEPDLYRARNSERVVLRTIHGWIFK</sequence>
<reference evidence="2 3" key="1">
    <citation type="journal article" date="2018" name="Cell">
        <title>The Chara Genome: Secondary Complexity and Implications for Plant Terrestrialization.</title>
        <authorList>
            <person name="Nishiyama T."/>
            <person name="Sakayama H."/>
            <person name="Vries J.D."/>
            <person name="Buschmann H."/>
            <person name="Saint-Marcoux D."/>
            <person name="Ullrich K.K."/>
            <person name="Haas F.B."/>
            <person name="Vanderstraeten L."/>
            <person name="Becker D."/>
            <person name="Lang D."/>
            <person name="Vosolsobe S."/>
            <person name="Rombauts S."/>
            <person name="Wilhelmsson P.K.I."/>
            <person name="Janitza P."/>
            <person name="Kern R."/>
            <person name="Heyl A."/>
            <person name="Rumpler F."/>
            <person name="Villalobos L.I.A.C."/>
            <person name="Clay J.M."/>
            <person name="Skokan R."/>
            <person name="Toyoda A."/>
            <person name="Suzuki Y."/>
            <person name="Kagoshima H."/>
            <person name="Schijlen E."/>
            <person name="Tajeshwar N."/>
            <person name="Catarino B."/>
            <person name="Hetherington A.J."/>
            <person name="Saltykova A."/>
            <person name="Bonnot C."/>
            <person name="Breuninger H."/>
            <person name="Symeonidi A."/>
            <person name="Radhakrishnan G.V."/>
            <person name="Van Nieuwerburgh F."/>
            <person name="Deforce D."/>
            <person name="Chang C."/>
            <person name="Karol K.G."/>
            <person name="Hedrich R."/>
            <person name="Ulvskov P."/>
            <person name="Glockner G."/>
            <person name="Delwiche C.F."/>
            <person name="Petrasek J."/>
            <person name="Van de Peer Y."/>
            <person name="Friml J."/>
            <person name="Beilby M."/>
            <person name="Dolan L."/>
            <person name="Kohara Y."/>
            <person name="Sugano S."/>
            <person name="Fujiyama A."/>
            <person name="Delaux P.-M."/>
            <person name="Quint M."/>
            <person name="TheiBen G."/>
            <person name="Hagemann M."/>
            <person name="Harholt J."/>
            <person name="Dunand C."/>
            <person name="Zachgo S."/>
            <person name="Langdale J."/>
            <person name="Maumus F."/>
            <person name="Straeten D.V.D."/>
            <person name="Gould S.B."/>
            <person name="Rensing S.A."/>
        </authorList>
    </citation>
    <scope>NUCLEOTIDE SEQUENCE [LARGE SCALE GENOMIC DNA]</scope>
    <source>
        <strain evidence="2 3">S276</strain>
    </source>
</reference>
<comment type="caution">
    <text evidence="2">The sequence shown here is derived from an EMBL/GenBank/DDBJ whole genome shotgun (WGS) entry which is preliminary data.</text>
</comment>
<feature type="compositionally biased region" description="Basic and acidic residues" evidence="1">
    <location>
        <begin position="260"/>
        <end position="270"/>
    </location>
</feature>
<dbReference type="AlphaFoldDB" id="A0A388LIV2"/>
<name>A0A388LIV2_CHABU</name>
<evidence type="ECO:0000313" key="2">
    <source>
        <dbReference type="EMBL" id="GBG82249.1"/>
    </source>
</evidence>
<accession>A0A388LIV2</accession>
<gene>
    <name evidence="2" type="ORF">CBR_g34532</name>
</gene>
<dbReference type="EMBL" id="BFEA01000401">
    <property type="protein sequence ID" value="GBG82249.1"/>
    <property type="molecule type" value="Genomic_DNA"/>
</dbReference>
<evidence type="ECO:0000256" key="1">
    <source>
        <dbReference type="SAM" id="MobiDB-lite"/>
    </source>
</evidence>